<dbReference type="EMBL" id="RCML01000319">
    <property type="protein sequence ID" value="KAG2980996.1"/>
    <property type="molecule type" value="Genomic_DNA"/>
</dbReference>
<reference evidence="2" key="1">
    <citation type="submission" date="2018-10" db="EMBL/GenBank/DDBJ databases">
        <title>Effector identification in a new, highly contiguous assembly of the strawberry crown rot pathogen Phytophthora cactorum.</title>
        <authorList>
            <person name="Armitage A.D."/>
            <person name="Nellist C.F."/>
            <person name="Bates H."/>
            <person name="Vickerstaff R.J."/>
            <person name="Harrison R.J."/>
        </authorList>
    </citation>
    <scope>NUCLEOTIDE SEQUENCE</scope>
    <source>
        <strain evidence="1">15-7</strain>
        <strain evidence="2">P415</strain>
    </source>
</reference>
<evidence type="ECO:0000313" key="3">
    <source>
        <dbReference type="Proteomes" id="UP000697107"/>
    </source>
</evidence>
<evidence type="ECO:0000313" key="1">
    <source>
        <dbReference type="EMBL" id="KAG2858373.1"/>
    </source>
</evidence>
<dbReference type="Proteomes" id="UP000697107">
    <property type="component" value="Unassembled WGS sequence"/>
</dbReference>
<dbReference type="EMBL" id="RCMG01000255">
    <property type="protein sequence ID" value="KAG2858373.1"/>
    <property type="molecule type" value="Genomic_DNA"/>
</dbReference>
<proteinExistence type="predicted"/>
<organism evidence="2 3">
    <name type="scientific">Phytophthora cactorum</name>
    <dbReference type="NCBI Taxonomy" id="29920"/>
    <lineage>
        <taxon>Eukaryota</taxon>
        <taxon>Sar</taxon>
        <taxon>Stramenopiles</taxon>
        <taxon>Oomycota</taxon>
        <taxon>Peronosporomycetes</taxon>
        <taxon>Peronosporales</taxon>
        <taxon>Peronosporaceae</taxon>
        <taxon>Phytophthora</taxon>
    </lineage>
</organism>
<gene>
    <name evidence="1" type="ORF">PC113_g9871</name>
    <name evidence="2" type="ORF">PC118_g10857</name>
</gene>
<evidence type="ECO:0000313" key="2">
    <source>
        <dbReference type="EMBL" id="KAG2980996.1"/>
    </source>
</evidence>
<name>A0A8T1FVS8_9STRA</name>
<accession>A0A8T1FVS8</accession>
<dbReference type="AlphaFoldDB" id="A0A8T1FVS8"/>
<comment type="caution">
    <text evidence="2">The sequence shown here is derived from an EMBL/GenBank/DDBJ whole genome shotgun (WGS) entry which is preliminary data.</text>
</comment>
<dbReference type="Proteomes" id="UP000735874">
    <property type="component" value="Unassembled WGS sequence"/>
</dbReference>
<protein>
    <submittedName>
        <fullName evidence="2">Uncharacterized protein</fullName>
    </submittedName>
</protein>
<sequence length="108" mass="11640">MQDVAGPTDEELRRPALQCLHGSSAKHAAELTLYFKAFSLTFDEAGPPELEIPGWLKVASHLGSASALLGSPRQLPLLVPNCFTRTARQHSTSLSQLCTSSASWPSHN</sequence>